<evidence type="ECO:0000256" key="3">
    <source>
        <dbReference type="ARBA" id="ARBA00022598"/>
    </source>
</evidence>
<dbReference type="SUPFAM" id="SSF52374">
    <property type="entry name" value="Nucleotidylyl transferase"/>
    <property type="match status" value="1"/>
</dbReference>
<dbReference type="PANTHER" id="PTHR43766">
    <property type="entry name" value="TRYPTOPHAN--TRNA LIGASE, MITOCHONDRIAL"/>
    <property type="match status" value="1"/>
</dbReference>
<sequence length="362" mass="39094">MTTAPPQTSTTTASVAAARTRSLALEDEIARDPSRFRVLTGERPTGALHVGHYFGTLTNRARLQQAGVELLMVIADYQVITDRDEPGDLRSTVREILLDYQAAGIDPERTTVFTHSAVPALNQLVLPFLSLMSVAELERNPTVKEEVRASGGRAMSGLMLTYPVHQAADILFCRANLVPVGQDQLPHLEATRTVARRFNHRFSPACPYFPEPDALLAPSPTILGSDGAKMSKSRGNSLLVSATEDETAAFVRRCVTDAERHVTYEPDRRPGVANLLTLASLCTGAPPEAVADEVGAQGAGVLKALVTEALVEHLRPVRARRAERVGSGSDPLEVLERGNARANEIAAATLDDVRELMGTSYR</sequence>
<evidence type="ECO:0000256" key="6">
    <source>
        <dbReference type="ARBA" id="ARBA00022917"/>
    </source>
</evidence>
<keyword evidence="4 9" id="KW-0547">Nucleotide-binding</keyword>
<keyword evidence="3 9" id="KW-0436">Ligase</keyword>
<organism evidence="10 11">
    <name type="scientific">Sanguibacter keddieii (strain ATCC 51767 / DSM 10542 / NCFB 3025 / ST-74)</name>
    <dbReference type="NCBI Taxonomy" id="446469"/>
    <lineage>
        <taxon>Bacteria</taxon>
        <taxon>Bacillati</taxon>
        <taxon>Actinomycetota</taxon>
        <taxon>Actinomycetes</taxon>
        <taxon>Micrococcales</taxon>
        <taxon>Sanguibacteraceae</taxon>
        <taxon>Sanguibacter</taxon>
    </lineage>
</organism>
<dbReference type="EC" id="6.1.1.2" evidence="2 8"/>
<dbReference type="InterPro" id="IPR050203">
    <property type="entry name" value="Trp-tRNA_synthetase"/>
</dbReference>
<dbReference type="Gene3D" id="3.40.50.620">
    <property type="entry name" value="HUPs"/>
    <property type="match status" value="1"/>
</dbReference>
<dbReference type="NCBIfam" id="TIGR00233">
    <property type="entry name" value="trpS"/>
    <property type="match status" value="1"/>
</dbReference>
<protein>
    <recommendedName>
        <fullName evidence="2 8">Tryptophan--tRNA ligase</fullName>
        <ecNumber evidence="2 8">6.1.1.2</ecNumber>
    </recommendedName>
</protein>
<dbReference type="eggNOG" id="COG0180">
    <property type="taxonomic scope" value="Bacteria"/>
</dbReference>
<dbReference type="RefSeq" id="WP_012865700.1">
    <property type="nucleotide sequence ID" value="NC_013521.1"/>
</dbReference>
<gene>
    <name evidence="10" type="ordered locus">Sked_06710</name>
</gene>
<dbReference type="InterPro" id="IPR001412">
    <property type="entry name" value="aa-tRNA-synth_I_CS"/>
</dbReference>
<dbReference type="GO" id="GO:0005737">
    <property type="term" value="C:cytoplasm"/>
    <property type="evidence" value="ECO:0007669"/>
    <property type="project" value="UniProtKB-UniRule"/>
</dbReference>
<dbReference type="InterPro" id="IPR002306">
    <property type="entry name" value="Trp-tRNA-ligase"/>
</dbReference>
<evidence type="ECO:0000313" key="11">
    <source>
        <dbReference type="Proteomes" id="UP000000322"/>
    </source>
</evidence>
<dbReference type="CDD" id="cd00806">
    <property type="entry name" value="TrpRS_core"/>
    <property type="match status" value="1"/>
</dbReference>
<dbReference type="KEGG" id="ske:Sked_06710"/>
<evidence type="ECO:0000313" key="10">
    <source>
        <dbReference type="EMBL" id="ACZ20631.1"/>
    </source>
</evidence>
<accession>D1BB65</accession>
<evidence type="ECO:0000256" key="4">
    <source>
        <dbReference type="ARBA" id="ARBA00022741"/>
    </source>
</evidence>
<dbReference type="Proteomes" id="UP000000322">
    <property type="component" value="Chromosome"/>
</dbReference>
<dbReference type="Pfam" id="PF00579">
    <property type="entry name" value="tRNA-synt_1b"/>
    <property type="match status" value="1"/>
</dbReference>
<dbReference type="PRINTS" id="PR01039">
    <property type="entry name" value="TRNASYNTHTRP"/>
</dbReference>
<dbReference type="GO" id="GO:0006436">
    <property type="term" value="P:tryptophanyl-tRNA aminoacylation"/>
    <property type="evidence" value="ECO:0007669"/>
    <property type="project" value="UniProtKB-UniRule"/>
</dbReference>
<name>D1BB65_SANKS</name>
<evidence type="ECO:0000256" key="2">
    <source>
        <dbReference type="ARBA" id="ARBA00013161"/>
    </source>
</evidence>
<keyword evidence="6 9" id="KW-0648">Protein biosynthesis</keyword>
<dbReference type="OrthoDB" id="9801042at2"/>
<keyword evidence="7 9" id="KW-0030">Aminoacyl-tRNA synthetase</keyword>
<reference evidence="10 11" key="1">
    <citation type="journal article" date="2009" name="Stand. Genomic Sci.">
        <title>Complete genome sequence of Sanguibacter keddieii type strain (ST-74).</title>
        <authorList>
            <person name="Ivanova N."/>
            <person name="Sikorski J."/>
            <person name="Sims D."/>
            <person name="Brettin T."/>
            <person name="Detter J.C."/>
            <person name="Han C."/>
            <person name="Lapidus A."/>
            <person name="Copeland A."/>
            <person name="Glavina Del Rio T."/>
            <person name="Nolan M."/>
            <person name="Chen F."/>
            <person name="Lucas S."/>
            <person name="Tice H."/>
            <person name="Cheng J.F."/>
            <person name="Bruce D."/>
            <person name="Goodwin L."/>
            <person name="Pitluck S."/>
            <person name="Pati A."/>
            <person name="Mavromatis K."/>
            <person name="Chen A."/>
            <person name="Palaniappan K."/>
            <person name="D'haeseleer P."/>
            <person name="Chain P."/>
            <person name="Bristow J."/>
            <person name="Eisen J.A."/>
            <person name="Markowitz V."/>
            <person name="Hugenholtz P."/>
            <person name="Goker M."/>
            <person name="Pukall R."/>
            <person name="Klenk H.P."/>
            <person name="Kyrpides N.C."/>
        </authorList>
    </citation>
    <scope>NUCLEOTIDE SEQUENCE [LARGE SCALE GENOMIC DNA]</scope>
    <source>
        <strain evidence="11">ATCC 51767 / DSM 10542 / NCFB 3025 / ST-74</strain>
    </source>
</reference>
<comment type="similarity">
    <text evidence="1 9">Belongs to the class-I aminoacyl-tRNA synthetase family.</text>
</comment>
<dbReference type="GO" id="GO:0005524">
    <property type="term" value="F:ATP binding"/>
    <property type="evidence" value="ECO:0007669"/>
    <property type="project" value="UniProtKB-KW"/>
</dbReference>
<proteinExistence type="inferred from homology"/>
<dbReference type="AlphaFoldDB" id="D1BB65"/>
<keyword evidence="5 9" id="KW-0067">ATP-binding</keyword>
<dbReference type="PANTHER" id="PTHR43766:SF1">
    <property type="entry name" value="TRYPTOPHAN--TRNA LIGASE, MITOCHONDRIAL"/>
    <property type="match status" value="1"/>
</dbReference>
<dbReference type="InterPro" id="IPR014729">
    <property type="entry name" value="Rossmann-like_a/b/a_fold"/>
</dbReference>
<dbReference type="STRING" id="446469.Sked_06710"/>
<evidence type="ECO:0000256" key="1">
    <source>
        <dbReference type="ARBA" id="ARBA00005594"/>
    </source>
</evidence>
<evidence type="ECO:0000256" key="9">
    <source>
        <dbReference type="RuleBase" id="RU363036"/>
    </source>
</evidence>
<dbReference type="Gene3D" id="1.10.240.10">
    <property type="entry name" value="Tyrosyl-Transfer RNA Synthetase"/>
    <property type="match status" value="1"/>
</dbReference>
<evidence type="ECO:0000256" key="7">
    <source>
        <dbReference type="ARBA" id="ARBA00023146"/>
    </source>
</evidence>
<dbReference type="PROSITE" id="PS00178">
    <property type="entry name" value="AA_TRNA_LIGASE_I"/>
    <property type="match status" value="1"/>
</dbReference>
<dbReference type="HOGENOM" id="CLU_029244_0_1_11"/>
<evidence type="ECO:0000256" key="5">
    <source>
        <dbReference type="ARBA" id="ARBA00022840"/>
    </source>
</evidence>
<dbReference type="EMBL" id="CP001819">
    <property type="protein sequence ID" value="ACZ20631.1"/>
    <property type="molecule type" value="Genomic_DNA"/>
</dbReference>
<evidence type="ECO:0000256" key="8">
    <source>
        <dbReference type="NCBIfam" id="TIGR00233"/>
    </source>
</evidence>
<keyword evidence="11" id="KW-1185">Reference proteome</keyword>
<dbReference type="InterPro" id="IPR002305">
    <property type="entry name" value="aa-tRNA-synth_Ic"/>
</dbReference>
<dbReference type="GO" id="GO:0004830">
    <property type="term" value="F:tryptophan-tRNA ligase activity"/>
    <property type="evidence" value="ECO:0007669"/>
    <property type="project" value="UniProtKB-UniRule"/>
</dbReference>